<keyword evidence="1" id="KW-0732">Signal</keyword>
<feature type="chain" id="PRO_5015030188" evidence="1">
    <location>
        <begin position="23"/>
        <end position="136"/>
    </location>
</feature>
<name>A0A090KXB0_STRRB</name>
<dbReference type="CTD" id="36385330"/>
<reference evidence="2" key="2">
    <citation type="submission" date="2014-09" db="EMBL/GenBank/DDBJ databases">
        <authorList>
            <person name="Aslett A.Martin."/>
        </authorList>
    </citation>
    <scope>NUCLEOTIDE SEQUENCE</scope>
    <source>
        <strain evidence="2">ED321 Heterogonic</strain>
    </source>
</reference>
<evidence type="ECO:0000313" key="2">
    <source>
        <dbReference type="EMBL" id="CEF60517.1"/>
    </source>
</evidence>
<dbReference type="WormBase" id="SRAE_X000225500">
    <property type="protein sequence ID" value="SRP01436"/>
    <property type="gene ID" value="WBGene00267836"/>
</dbReference>
<protein>
    <submittedName>
        <fullName evidence="2 4">Uncharacterized protein</fullName>
    </submittedName>
</protein>
<gene>
    <name evidence="2 4 5" type="ORF">SRAE_X000225500</name>
</gene>
<dbReference type="WBParaSite" id="SRAE_X000225500.1">
    <property type="protein sequence ID" value="SRAE_X000225500.1"/>
    <property type="gene ID" value="WBGene00267836"/>
</dbReference>
<proteinExistence type="predicted"/>
<evidence type="ECO:0000313" key="5">
    <source>
        <dbReference type="WormBase" id="SRAE_X000225500"/>
    </source>
</evidence>
<organism evidence="2">
    <name type="scientific">Strongyloides ratti</name>
    <name type="common">Parasitic roundworm</name>
    <dbReference type="NCBI Taxonomy" id="34506"/>
    <lineage>
        <taxon>Eukaryota</taxon>
        <taxon>Metazoa</taxon>
        <taxon>Ecdysozoa</taxon>
        <taxon>Nematoda</taxon>
        <taxon>Chromadorea</taxon>
        <taxon>Rhabditida</taxon>
        <taxon>Tylenchina</taxon>
        <taxon>Panagrolaimomorpha</taxon>
        <taxon>Strongyloidoidea</taxon>
        <taxon>Strongyloididae</taxon>
        <taxon>Strongyloides</taxon>
    </lineage>
</organism>
<reference evidence="4" key="3">
    <citation type="submission" date="2020-12" db="UniProtKB">
        <authorList>
            <consortium name="WormBaseParasite"/>
        </authorList>
    </citation>
    <scope>IDENTIFICATION</scope>
</reference>
<dbReference type="GeneID" id="36385330"/>
<dbReference type="EMBL" id="LN609399">
    <property type="protein sequence ID" value="CEF60517.1"/>
    <property type="molecule type" value="Genomic_DNA"/>
</dbReference>
<evidence type="ECO:0000313" key="3">
    <source>
        <dbReference type="Proteomes" id="UP000035682"/>
    </source>
</evidence>
<dbReference type="Proteomes" id="UP000035682">
    <property type="component" value="Unplaced"/>
</dbReference>
<feature type="signal peptide" evidence="1">
    <location>
        <begin position="1"/>
        <end position="22"/>
    </location>
</feature>
<evidence type="ECO:0000313" key="4">
    <source>
        <dbReference type="WBParaSite" id="SRAE_X000225500.1"/>
    </source>
</evidence>
<keyword evidence="3" id="KW-1185">Reference proteome</keyword>
<dbReference type="AlphaFoldDB" id="A0A090KXB0"/>
<accession>A0A090KXB0</accession>
<evidence type="ECO:0000256" key="1">
    <source>
        <dbReference type="SAM" id="SignalP"/>
    </source>
</evidence>
<reference evidence="3" key="1">
    <citation type="submission" date="2014-09" db="EMBL/GenBank/DDBJ databases">
        <authorList>
            <person name="Martin A.A."/>
        </authorList>
    </citation>
    <scope>NUCLEOTIDE SEQUENCE</scope>
    <source>
        <strain evidence="3">ED321</strain>
    </source>
</reference>
<sequence length="136" mass="16197">MKCINLNFFLFFFASTPLTLLGVKFYCLRGNLQSPCVVELTPYETAFQKVVFKLLNSVEQIFFNSYIRFSKRHPRYLFPLNTILKYSIQQVHVKNLCQRLNYRYVTPTYIQFYTNSDMIKDLFSSPLKRTLSNRFG</sequence>
<dbReference type="RefSeq" id="XP_024499726.1">
    <property type="nucleotide sequence ID" value="XM_024645444.1"/>
</dbReference>